<protein>
    <recommendedName>
        <fullName evidence="6">Tetratricopeptide repeat protein</fullName>
    </recommendedName>
</protein>
<dbReference type="InterPro" id="IPR019734">
    <property type="entry name" value="TPR_rpt"/>
</dbReference>
<evidence type="ECO:0000256" key="2">
    <source>
        <dbReference type="SAM" id="MobiDB-lite"/>
    </source>
</evidence>
<dbReference type="InterPro" id="IPR011990">
    <property type="entry name" value="TPR-like_helical_dom_sf"/>
</dbReference>
<name>A0ABW6IFX0_9CYAN</name>
<gene>
    <name evidence="4" type="ORF">ACFVKH_12430</name>
</gene>
<evidence type="ECO:0000256" key="1">
    <source>
        <dbReference type="PROSITE-ProRule" id="PRU00339"/>
    </source>
</evidence>
<dbReference type="PANTHER" id="PTHR36761">
    <property type="entry name" value="ORF03 PROTEIN"/>
    <property type="match status" value="1"/>
</dbReference>
<feature type="region of interest" description="Disordered" evidence="2">
    <location>
        <begin position="125"/>
        <end position="149"/>
    </location>
</feature>
<evidence type="ECO:0008006" key="6">
    <source>
        <dbReference type="Google" id="ProtNLM"/>
    </source>
</evidence>
<dbReference type="SUPFAM" id="SSF48452">
    <property type="entry name" value="TPR-like"/>
    <property type="match status" value="1"/>
</dbReference>
<keyword evidence="3" id="KW-0472">Membrane</keyword>
<proteinExistence type="predicted"/>
<accession>A0ABW6IFX0</accession>
<dbReference type="RefSeq" id="WP_377965481.1">
    <property type="nucleotide sequence ID" value="NZ_JBHZOL010000078.1"/>
</dbReference>
<dbReference type="PANTHER" id="PTHR36761:SF2">
    <property type="entry name" value="ORF03 PROTEIN"/>
    <property type="match status" value="1"/>
</dbReference>
<feature type="repeat" description="TPR" evidence="1">
    <location>
        <begin position="9"/>
        <end position="42"/>
    </location>
</feature>
<sequence length="179" mass="20038">MGSENTKFAKVEFASGLQLFERGDYRRAIAHFEKALALANRTTLLGGEIQTWLVNAYAAVDRSQDAIALCEKLVLHPDLETRKQAKRLLYILKAPKLKARPEWLSQIPDLGGLDEKDRDMTPNLNRYAQTERQPRKPKAKSKPETEPIDLSQVNTQDNLFLWVALAAAALVIGGLIGWG</sequence>
<evidence type="ECO:0000313" key="5">
    <source>
        <dbReference type="Proteomes" id="UP001600165"/>
    </source>
</evidence>
<keyword evidence="3" id="KW-1133">Transmembrane helix</keyword>
<keyword evidence="1" id="KW-0802">TPR repeat</keyword>
<dbReference type="PROSITE" id="PS50005">
    <property type="entry name" value="TPR"/>
    <property type="match status" value="1"/>
</dbReference>
<dbReference type="Gene3D" id="1.25.40.10">
    <property type="entry name" value="Tetratricopeptide repeat domain"/>
    <property type="match status" value="1"/>
</dbReference>
<evidence type="ECO:0000256" key="3">
    <source>
        <dbReference type="SAM" id="Phobius"/>
    </source>
</evidence>
<organism evidence="4 5">
    <name type="scientific">Almyronema epifaneia S1</name>
    <dbReference type="NCBI Taxonomy" id="2991925"/>
    <lineage>
        <taxon>Bacteria</taxon>
        <taxon>Bacillati</taxon>
        <taxon>Cyanobacteriota</taxon>
        <taxon>Cyanophyceae</taxon>
        <taxon>Nodosilineales</taxon>
        <taxon>Nodosilineaceae</taxon>
        <taxon>Almyronema</taxon>
        <taxon>Almyronema epifaneia</taxon>
    </lineage>
</organism>
<dbReference type="Proteomes" id="UP001600165">
    <property type="component" value="Unassembled WGS sequence"/>
</dbReference>
<feature type="transmembrane region" description="Helical" evidence="3">
    <location>
        <begin position="159"/>
        <end position="178"/>
    </location>
</feature>
<reference evidence="4 5" key="1">
    <citation type="submission" date="2024-10" db="EMBL/GenBank/DDBJ databases">
        <authorList>
            <person name="Ratan Roy A."/>
            <person name="Morales Sandoval P.H."/>
            <person name="De Los Santos Villalobos S."/>
            <person name="Chakraborty S."/>
            <person name="Mukherjee J."/>
        </authorList>
    </citation>
    <scope>NUCLEOTIDE SEQUENCE [LARGE SCALE GENOMIC DNA]</scope>
    <source>
        <strain evidence="4 5">S1</strain>
    </source>
</reference>
<keyword evidence="5" id="KW-1185">Reference proteome</keyword>
<comment type="caution">
    <text evidence="4">The sequence shown here is derived from an EMBL/GenBank/DDBJ whole genome shotgun (WGS) entry which is preliminary data.</text>
</comment>
<evidence type="ECO:0000313" key="4">
    <source>
        <dbReference type="EMBL" id="MFE4107093.1"/>
    </source>
</evidence>
<keyword evidence="3" id="KW-0812">Transmembrane</keyword>
<dbReference type="EMBL" id="JBHZOL010000078">
    <property type="protein sequence ID" value="MFE4107093.1"/>
    <property type="molecule type" value="Genomic_DNA"/>
</dbReference>